<organism evidence="1">
    <name type="scientific">Oryza nivara</name>
    <name type="common">Indian wild rice</name>
    <name type="synonym">Oryza sativa f. spontanea</name>
    <dbReference type="NCBI Taxonomy" id="4536"/>
    <lineage>
        <taxon>Eukaryota</taxon>
        <taxon>Viridiplantae</taxon>
        <taxon>Streptophyta</taxon>
        <taxon>Embryophyta</taxon>
        <taxon>Tracheophyta</taxon>
        <taxon>Spermatophyta</taxon>
        <taxon>Magnoliopsida</taxon>
        <taxon>Liliopsida</taxon>
        <taxon>Poales</taxon>
        <taxon>Poaceae</taxon>
        <taxon>BOP clade</taxon>
        <taxon>Oryzoideae</taxon>
        <taxon>Oryzeae</taxon>
        <taxon>Oryzinae</taxon>
        <taxon>Oryza</taxon>
    </lineage>
</organism>
<keyword evidence="2" id="KW-1185">Reference proteome</keyword>
<dbReference type="HOGENOM" id="CLU_761602_0_0_1"/>
<proteinExistence type="predicted"/>
<dbReference type="Proteomes" id="UP000006591">
    <property type="component" value="Chromosome 2"/>
</dbReference>
<reference evidence="1" key="2">
    <citation type="submission" date="2018-04" db="EMBL/GenBank/DDBJ databases">
        <title>OnivRS2 (Oryza nivara Reference Sequence Version 2).</title>
        <authorList>
            <person name="Zhang J."/>
            <person name="Kudrna D."/>
            <person name="Lee S."/>
            <person name="Talag J."/>
            <person name="Rajasekar S."/>
            <person name="Welchert J."/>
            <person name="Hsing Y.-I."/>
            <person name="Wing R.A."/>
        </authorList>
    </citation>
    <scope>NUCLEOTIDE SEQUENCE [LARGE SCALE GENOMIC DNA]</scope>
    <source>
        <strain evidence="1">SL10</strain>
    </source>
</reference>
<dbReference type="AlphaFoldDB" id="A0A0E0G5W4"/>
<dbReference type="Gramene" id="ONIVA02G16190.1">
    <property type="protein sequence ID" value="ONIVA02G16190.1"/>
    <property type="gene ID" value="ONIVA02G16190"/>
</dbReference>
<name>A0A0E0G5W4_ORYNI</name>
<sequence>MPHAGGFVLHPAGTLRRLRHGLGGFTTLTAWALRRTLRASSFTWLACFADLATGSRASTPSPPGRYPARRESYASTRGFTSLFTRQARFADLATGLLRPRATPHVRGSTYTRPKRLRSGRDYYARGLHRMLWAPIAPGRHDSALGKTTAPRGFAARWSIATGTRALPPSPPGRYAARRGSSSFTRLARLADLAMSSGSTPHARGSAFTWPARLRPRCYCYARGYAARRGLRLHPADTSRPWPRLLRPGATPHARGSAFTWPAPHRPGHYCYARRLHLTAGALPSASRHDLAMGTTTTPGSCTTCWGLRLHPVGTTPPQAGLLRRRATPYAGGSTCTRPARLRPWRDYYARGLRRMLGAPPSPRG</sequence>
<reference evidence="1" key="1">
    <citation type="submission" date="2015-04" db="UniProtKB">
        <authorList>
            <consortium name="EnsemblPlants"/>
        </authorList>
    </citation>
    <scope>IDENTIFICATION</scope>
    <source>
        <strain evidence="1">SL10</strain>
    </source>
</reference>
<evidence type="ECO:0000313" key="1">
    <source>
        <dbReference type="EnsemblPlants" id="ONIVA02G16190.1"/>
    </source>
</evidence>
<evidence type="ECO:0000313" key="2">
    <source>
        <dbReference type="Proteomes" id="UP000006591"/>
    </source>
</evidence>
<dbReference type="EnsemblPlants" id="ONIVA02G16190.1">
    <property type="protein sequence ID" value="ONIVA02G16190.1"/>
    <property type="gene ID" value="ONIVA02G16190"/>
</dbReference>
<accession>A0A0E0G5W4</accession>
<protein>
    <submittedName>
        <fullName evidence="1">Uncharacterized protein</fullName>
    </submittedName>
</protein>